<evidence type="ECO:0000313" key="2">
    <source>
        <dbReference type="Proteomes" id="UP000005237"/>
    </source>
</evidence>
<dbReference type="Proteomes" id="UP000005237">
    <property type="component" value="Unassembled WGS sequence"/>
</dbReference>
<protein>
    <submittedName>
        <fullName evidence="1">Uncharacterized protein</fullName>
    </submittedName>
</protein>
<dbReference type="EnsemblMetazoa" id="CJA32353.1">
    <property type="protein sequence ID" value="CJA32353.1"/>
    <property type="gene ID" value="WBGene00208200"/>
</dbReference>
<keyword evidence="2" id="KW-1185">Reference proteome</keyword>
<dbReference type="AlphaFoldDB" id="A0A8R1ID33"/>
<sequence>MTNCKFSEKECPPKEGAAFIWTPQPKKECRYVFYKTLNGFQTGKYWLSDDQQIGLSFEASRKSQLDCGRKIVTTDQGFGVMKPSRSKRGADDAGKFPVMTNFVTSNQLASQLLALEEAVLKKKQTTGSGKILCPFAQLPTPCPRVYGPPLQITLL</sequence>
<proteinExistence type="predicted"/>
<reference evidence="1" key="2">
    <citation type="submission" date="2022-06" db="UniProtKB">
        <authorList>
            <consortium name="EnsemblMetazoa"/>
        </authorList>
    </citation>
    <scope>IDENTIFICATION</scope>
    <source>
        <strain evidence="1">DF5081</strain>
    </source>
</reference>
<reference evidence="2" key="1">
    <citation type="submission" date="2010-08" db="EMBL/GenBank/DDBJ databases">
        <authorList>
            <consortium name="Caenorhabditis japonica Sequencing Consortium"/>
            <person name="Wilson R.K."/>
        </authorList>
    </citation>
    <scope>NUCLEOTIDE SEQUENCE [LARGE SCALE GENOMIC DNA]</scope>
    <source>
        <strain evidence="2">DF5081</strain>
    </source>
</reference>
<evidence type="ECO:0000313" key="1">
    <source>
        <dbReference type="EnsemblMetazoa" id="CJA32353.1"/>
    </source>
</evidence>
<name>A0A8R1ID33_CAEJA</name>
<organism evidence="1 2">
    <name type="scientific">Caenorhabditis japonica</name>
    <dbReference type="NCBI Taxonomy" id="281687"/>
    <lineage>
        <taxon>Eukaryota</taxon>
        <taxon>Metazoa</taxon>
        <taxon>Ecdysozoa</taxon>
        <taxon>Nematoda</taxon>
        <taxon>Chromadorea</taxon>
        <taxon>Rhabditida</taxon>
        <taxon>Rhabditina</taxon>
        <taxon>Rhabditomorpha</taxon>
        <taxon>Rhabditoidea</taxon>
        <taxon>Rhabditidae</taxon>
        <taxon>Peloderinae</taxon>
        <taxon>Caenorhabditis</taxon>
    </lineage>
</organism>
<accession>A0A8R1ID33</accession>